<dbReference type="Proteomes" id="UP001519295">
    <property type="component" value="Unassembled WGS sequence"/>
</dbReference>
<feature type="compositionally biased region" description="Basic and acidic residues" evidence="1">
    <location>
        <begin position="12"/>
        <end position="59"/>
    </location>
</feature>
<feature type="compositionally biased region" description="Polar residues" evidence="1">
    <location>
        <begin position="87"/>
        <end position="96"/>
    </location>
</feature>
<dbReference type="RefSeq" id="WP_245353120.1">
    <property type="nucleotide sequence ID" value="NZ_JAGINU010000001.1"/>
</dbReference>
<proteinExistence type="predicted"/>
<feature type="compositionally biased region" description="Low complexity" evidence="1">
    <location>
        <begin position="65"/>
        <end position="79"/>
    </location>
</feature>
<evidence type="ECO:0000256" key="1">
    <source>
        <dbReference type="SAM" id="MobiDB-lite"/>
    </source>
</evidence>
<keyword evidence="3" id="KW-1185">Reference proteome</keyword>
<protein>
    <submittedName>
        <fullName evidence="2">Uncharacterized protein</fullName>
    </submittedName>
</protein>
<evidence type="ECO:0000313" key="2">
    <source>
        <dbReference type="EMBL" id="MBP2367847.1"/>
    </source>
</evidence>
<evidence type="ECO:0000313" key="3">
    <source>
        <dbReference type="Proteomes" id="UP001519295"/>
    </source>
</evidence>
<accession>A0ABS4VVA5</accession>
<reference evidence="2 3" key="1">
    <citation type="submission" date="2021-03" db="EMBL/GenBank/DDBJ databases">
        <title>Sequencing the genomes of 1000 actinobacteria strains.</title>
        <authorList>
            <person name="Klenk H.-P."/>
        </authorList>
    </citation>
    <scope>NUCLEOTIDE SEQUENCE [LARGE SCALE GENOMIC DNA]</scope>
    <source>
        <strain evidence="2 3">DSM 45256</strain>
    </source>
</reference>
<comment type="caution">
    <text evidence="2">The sequence shown here is derived from an EMBL/GenBank/DDBJ whole genome shotgun (WGS) entry which is preliminary data.</text>
</comment>
<dbReference type="EMBL" id="JAGINU010000001">
    <property type="protein sequence ID" value="MBP2367847.1"/>
    <property type="molecule type" value="Genomic_DNA"/>
</dbReference>
<gene>
    <name evidence="2" type="ORF">JOF36_003543</name>
</gene>
<organism evidence="2 3">
    <name type="scientific">Pseudonocardia parietis</name>
    <dbReference type="NCBI Taxonomy" id="570936"/>
    <lineage>
        <taxon>Bacteria</taxon>
        <taxon>Bacillati</taxon>
        <taxon>Actinomycetota</taxon>
        <taxon>Actinomycetes</taxon>
        <taxon>Pseudonocardiales</taxon>
        <taxon>Pseudonocardiaceae</taxon>
        <taxon>Pseudonocardia</taxon>
    </lineage>
</organism>
<name>A0ABS4VVA5_9PSEU</name>
<sequence>MSTAPRSWEGLHNGDRDAITGWRRRMDARQEFEARHPEHREHRDAIAAHEGSFERRPLTYKELATRASTSKDAATAAAEASRDRRTPNTATADAGD</sequence>
<feature type="region of interest" description="Disordered" evidence="1">
    <location>
        <begin position="1"/>
        <end position="96"/>
    </location>
</feature>